<accession>D6TEC3</accession>
<dbReference type="InterPro" id="IPR013751">
    <property type="entry name" value="ACP_syn_III_N"/>
</dbReference>
<feature type="domain" description="Beta-ketoacyl-[acyl-carrier-protein] synthase III N-terminal" evidence="4">
    <location>
        <begin position="139"/>
        <end position="210"/>
    </location>
</feature>
<sequence>MQQLLKHLASQPKEMFQSRQKKNVNRIGIKGCGFSVPPHIRGNDDPIFRQVITIANAQGIAEKDLFTGMKERRYLAQGERLEPLMVEASRLALQRAQVTPEEIDRLYGYASVPEFYTPNSLYLVHQGVQLPNHTLVVPINNEFSTFLLGVLEACTAIAAGWSAHALIACGTNWTHYMDYTQGHALSVGDGAGSAVVGPNADYELIDYATQTLSFQYGAMTMQARDTPRATYKITEDTGIYSFQVSAMEGIPTMVQTLLNKHGLTGKDIALITHQASRVLMDHWAERLQPGQYLDTQAQFGNLTLASYPVTLAYHYLNIAADYLVLAAVGVGYHQTALLLKRHNH</sequence>
<comment type="caution">
    <text evidence="5">The sequence shown here is derived from an EMBL/GenBank/DDBJ whole genome shotgun (WGS) entry which is preliminary data.</text>
</comment>
<dbReference type="InterPro" id="IPR013747">
    <property type="entry name" value="ACP_syn_III_C"/>
</dbReference>
<keyword evidence="2" id="KW-0012">Acyltransferase</keyword>
<dbReference type="GO" id="GO:0044550">
    <property type="term" value="P:secondary metabolite biosynthetic process"/>
    <property type="evidence" value="ECO:0007669"/>
    <property type="project" value="TreeGrafter"/>
</dbReference>
<dbReference type="GO" id="GO:0004315">
    <property type="term" value="F:3-oxoacyl-[acyl-carrier-protein] synthase activity"/>
    <property type="evidence" value="ECO:0007669"/>
    <property type="project" value="InterPro"/>
</dbReference>
<evidence type="ECO:0000256" key="1">
    <source>
        <dbReference type="ARBA" id="ARBA00022679"/>
    </source>
</evidence>
<evidence type="ECO:0000259" key="4">
    <source>
        <dbReference type="Pfam" id="PF08545"/>
    </source>
</evidence>
<keyword evidence="1" id="KW-0808">Transferase</keyword>
<dbReference type="RefSeq" id="WP_007907511.1">
    <property type="nucleotide sequence ID" value="NZ_ADVG01000001.1"/>
</dbReference>
<proteinExistence type="predicted"/>
<evidence type="ECO:0000256" key="2">
    <source>
        <dbReference type="ARBA" id="ARBA00023315"/>
    </source>
</evidence>
<gene>
    <name evidence="5" type="ORF">Krac_11912</name>
</gene>
<dbReference type="Proteomes" id="UP000004508">
    <property type="component" value="Unassembled WGS sequence"/>
</dbReference>
<dbReference type="AlphaFoldDB" id="D6TEC3"/>
<feature type="domain" description="Beta-ketoacyl-[acyl-carrier-protein] synthase III C-terminal" evidence="3">
    <location>
        <begin position="258"/>
        <end position="340"/>
    </location>
</feature>
<dbReference type="Pfam" id="PF08545">
    <property type="entry name" value="ACP_syn_III"/>
    <property type="match status" value="1"/>
</dbReference>
<evidence type="ECO:0000313" key="6">
    <source>
        <dbReference type="Proteomes" id="UP000004508"/>
    </source>
</evidence>
<reference evidence="5 6" key="1">
    <citation type="journal article" date="2011" name="Stand. Genomic Sci.">
        <title>Non-contiguous finished genome sequence and contextual data of the filamentous soil bacterium Ktedonobacter racemifer type strain (SOSP1-21).</title>
        <authorList>
            <person name="Chang Y.J."/>
            <person name="Land M."/>
            <person name="Hauser L."/>
            <person name="Chertkov O."/>
            <person name="Del Rio T.G."/>
            <person name="Nolan M."/>
            <person name="Copeland A."/>
            <person name="Tice H."/>
            <person name="Cheng J.F."/>
            <person name="Lucas S."/>
            <person name="Han C."/>
            <person name="Goodwin L."/>
            <person name="Pitluck S."/>
            <person name="Ivanova N."/>
            <person name="Ovchinikova G."/>
            <person name="Pati A."/>
            <person name="Chen A."/>
            <person name="Palaniappan K."/>
            <person name="Mavromatis K."/>
            <person name="Liolios K."/>
            <person name="Brettin T."/>
            <person name="Fiebig A."/>
            <person name="Rohde M."/>
            <person name="Abt B."/>
            <person name="Goker M."/>
            <person name="Detter J.C."/>
            <person name="Woyke T."/>
            <person name="Bristow J."/>
            <person name="Eisen J.A."/>
            <person name="Markowitz V."/>
            <person name="Hugenholtz P."/>
            <person name="Kyrpides N.C."/>
            <person name="Klenk H.P."/>
            <person name="Lapidus A."/>
        </authorList>
    </citation>
    <scope>NUCLEOTIDE SEQUENCE [LARGE SCALE GENOMIC DNA]</scope>
    <source>
        <strain evidence="6">DSM 44963</strain>
    </source>
</reference>
<dbReference type="EMBL" id="ADVG01000001">
    <property type="protein sequence ID" value="EFH90296.1"/>
    <property type="molecule type" value="Genomic_DNA"/>
</dbReference>
<evidence type="ECO:0000259" key="3">
    <source>
        <dbReference type="Pfam" id="PF08541"/>
    </source>
</evidence>
<dbReference type="Pfam" id="PF08541">
    <property type="entry name" value="ACP_syn_III_C"/>
    <property type="match status" value="1"/>
</dbReference>
<dbReference type="PANTHER" id="PTHR34069:SF3">
    <property type="entry name" value="ACYL-COA:ACYL-COA ALKYLTRANSFERASE"/>
    <property type="match status" value="1"/>
</dbReference>
<dbReference type="PANTHER" id="PTHR34069">
    <property type="entry name" value="3-OXOACYL-[ACYL-CARRIER-PROTEIN] SYNTHASE 3"/>
    <property type="match status" value="1"/>
</dbReference>
<protein>
    <submittedName>
        <fullName evidence="5">3-Oxoacyl-(Acyl-carrier-protein (ACP)) synthase III domain protein</fullName>
    </submittedName>
</protein>
<organism evidence="5 6">
    <name type="scientific">Ktedonobacter racemifer DSM 44963</name>
    <dbReference type="NCBI Taxonomy" id="485913"/>
    <lineage>
        <taxon>Bacteria</taxon>
        <taxon>Bacillati</taxon>
        <taxon>Chloroflexota</taxon>
        <taxon>Ktedonobacteria</taxon>
        <taxon>Ktedonobacterales</taxon>
        <taxon>Ktedonobacteraceae</taxon>
        <taxon>Ktedonobacter</taxon>
    </lineage>
</organism>
<dbReference type="SUPFAM" id="SSF53901">
    <property type="entry name" value="Thiolase-like"/>
    <property type="match status" value="1"/>
</dbReference>
<dbReference type="eggNOG" id="COG0332">
    <property type="taxonomic scope" value="Bacteria"/>
</dbReference>
<name>D6TEC3_KTERA</name>
<dbReference type="Gene3D" id="3.40.47.10">
    <property type="match status" value="2"/>
</dbReference>
<dbReference type="GO" id="GO:0006633">
    <property type="term" value="P:fatty acid biosynthetic process"/>
    <property type="evidence" value="ECO:0007669"/>
    <property type="project" value="InterPro"/>
</dbReference>
<keyword evidence="6" id="KW-1185">Reference proteome</keyword>
<dbReference type="InterPro" id="IPR016039">
    <property type="entry name" value="Thiolase-like"/>
</dbReference>
<dbReference type="InParanoid" id="D6TEC3"/>
<evidence type="ECO:0000313" key="5">
    <source>
        <dbReference type="EMBL" id="EFH90296.1"/>
    </source>
</evidence>
<dbReference type="STRING" id="485913.Krac_11912"/>